<evidence type="ECO:0000259" key="1">
    <source>
        <dbReference type="Pfam" id="PF25372"/>
    </source>
</evidence>
<dbReference type="FunFam" id="3.80.10.10:FF:000276">
    <property type="entry name" value="F-box/LRR-repeat protein 3"/>
    <property type="match status" value="1"/>
</dbReference>
<dbReference type="InterPro" id="IPR006553">
    <property type="entry name" value="Leu-rich_rpt_Cys-con_subtyp"/>
</dbReference>
<dbReference type="SMART" id="SM00367">
    <property type="entry name" value="LRR_CC"/>
    <property type="match status" value="7"/>
</dbReference>
<dbReference type="Pfam" id="PF13516">
    <property type="entry name" value="LRR_6"/>
    <property type="match status" value="3"/>
</dbReference>
<accession>D5AAR0</accession>
<dbReference type="InterPro" id="IPR001611">
    <property type="entry name" value="Leu-rich_rpt"/>
</dbReference>
<organism evidence="2">
    <name type="scientific">Picea sitchensis</name>
    <name type="common">Sitka spruce</name>
    <name type="synonym">Pinus sitchensis</name>
    <dbReference type="NCBI Taxonomy" id="3332"/>
    <lineage>
        <taxon>Eukaryota</taxon>
        <taxon>Viridiplantae</taxon>
        <taxon>Streptophyta</taxon>
        <taxon>Embryophyta</taxon>
        <taxon>Tracheophyta</taxon>
        <taxon>Spermatophyta</taxon>
        <taxon>Pinopsida</taxon>
        <taxon>Pinidae</taxon>
        <taxon>Conifers I</taxon>
        <taxon>Pinales</taxon>
        <taxon>Pinaceae</taxon>
        <taxon>Picea</taxon>
    </lineage>
</organism>
<evidence type="ECO:0000313" key="2">
    <source>
        <dbReference type="EMBL" id="ADE76629.1"/>
    </source>
</evidence>
<protein>
    <recommendedName>
        <fullName evidence="1">F-box/LRR-repeat protein 15-like leucin rich repeat domain-containing protein</fullName>
    </recommendedName>
</protein>
<dbReference type="Pfam" id="PF25372">
    <property type="entry name" value="DUF7885"/>
    <property type="match status" value="1"/>
</dbReference>
<dbReference type="Gene3D" id="3.80.10.10">
    <property type="entry name" value="Ribonuclease Inhibitor"/>
    <property type="match status" value="1"/>
</dbReference>
<dbReference type="GO" id="GO:0031146">
    <property type="term" value="P:SCF-dependent proteasomal ubiquitin-dependent protein catabolic process"/>
    <property type="evidence" value="ECO:0007669"/>
    <property type="project" value="TreeGrafter"/>
</dbReference>
<dbReference type="EMBL" id="BT123301">
    <property type="protein sequence ID" value="ADE76629.1"/>
    <property type="molecule type" value="mRNA"/>
</dbReference>
<dbReference type="PANTHER" id="PTHR13318:SF105">
    <property type="entry name" value="F-BOX_LRR-REPEAT PROTEIN 3"/>
    <property type="match status" value="1"/>
</dbReference>
<feature type="domain" description="F-box/LRR-repeat protein 15-like leucin rich repeat" evidence="1">
    <location>
        <begin position="94"/>
        <end position="171"/>
    </location>
</feature>
<reference evidence="2" key="1">
    <citation type="submission" date="2010-04" db="EMBL/GenBank/DDBJ databases">
        <authorList>
            <person name="Reid K.E."/>
            <person name="Liao N."/>
            <person name="Chan S."/>
            <person name="Docking R."/>
            <person name="Taylor G."/>
            <person name="Moore R."/>
            <person name="Mayo M."/>
            <person name="Munro S."/>
            <person name="King J."/>
            <person name="Yanchuk A."/>
            <person name="Holt R."/>
            <person name="Jones S."/>
            <person name="Marra M."/>
            <person name="Ritland C.E."/>
            <person name="Ritland K."/>
            <person name="Bohlmann J."/>
        </authorList>
    </citation>
    <scope>NUCLEOTIDE SEQUENCE</scope>
    <source>
        <tissue evidence="2">Bud</tissue>
    </source>
</reference>
<dbReference type="InterPro" id="IPR032675">
    <property type="entry name" value="LRR_dom_sf"/>
</dbReference>
<proteinExistence type="evidence at transcript level"/>
<dbReference type="InterPro" id="IPR057207">
    <property type="entry name" value="FBXL15_LRR"/>
</dbReference>
<sequence length="262" mass="28464">MESCSLVTERSLTMLGEGCPFLEELDLTDCSINNTGLKSLSKCSELVTLKLGFCPNISNEGIAHIGARCSYLQELDLYRSVGVGDVGLAAIANGCPRLKSINVSYCIHVTDNGLTSLAQLQKLHQLEIRGCSGISSAGLSAIALGCKRIVELDIKRCYGVDDVGILAVAKSCQNLRQMNVSYCPISDVGLLALASLRCLQNIKLVYLRNVTVNGFMSALLACKSLKKLKLLQSLKFNLPRVLIEMLEARGCSIRWMDKPFVI</sequence>
<dbReference type="AlphaFoldDB" id="D5AAR0"/>
<dbReference type="SUPFAM" id="SSF52047">
    <property type="entry name" value="RNI-like"/>
    <property type="match status" value="1"/>
</dbReference>
<dbReference type="PANTHER" id="PTHR13318">
    <property type="entry name" value="PARTNER OF PAIRED, ISOFORM B-RELATED"/>
    <property type="match status" value="1"/>
</dbReference>
<name>D5AAR0_PICSI</name>
<dbReference type="GO" id="GO:0019005">
    <property type="term" value="C:SCF ubiquitin ligase complex"/>
    <property type="evidence" value="ECO:0007669"/>
    <property type="project" value="TreeGrafter"/>
</dbReference>